<dbReference type="AlphaFoldDB" id="A0A7V9W0S1"/>
<dbReference type="Proteomes" id="UP000518091">
    <property type="component" value="Unassembled WGS sequence"/>
</dbReference>
<sequence>MSVIKGFMWCLALLFAQLVLLRYVDLRVAAMQRLQDSPLQSGEASVATDVAPVERQGELDA</sequence>
<evidence type="ECO:0000313" key="2">
    <source>
        <dbReference type="EMBL" id="MBA2778953.1"/>
    </source>
</evidence>
<evidence type="ECO:0000256" key="1">
    <source>
        <dbReference type="SAM" id="MobiDB-lite"/>
    </source>
</evidence>
<feature type="region of interest" description="Disordered" evidence="1">
    <location>
        <begin position="36"/>
        <end position="61"/>
    </location>
</feature>
<proteinExistence type="predicted"/>
<protein>
    <submittedName>
        <fullName evidence="2">Uncharacterized protein</fullName>
    </submittedName>
</protein>
<dbReference type="Proteomes" id="UP000814353">
    <property type="component" value="Unassembled WGS sequence"/>
</dbReference>
<dbReference type="EMBL" id="JABFUB010000014">
    <property type="protein sequence ID" value="MCG6662880.1"/>
    <property type="molecule type" value="Genomic_DNA"/>
</dbReference>
<accession>A0A7V9W0S1</accession>
<name>A0A7V9W0S1_9GAMM</name>
<reference evidence="2 4" key="2">
    <citation type="submission" date="2020-07" db="EMBL/GenBank/DDBJ databases">
        <title>Identification of Halomonas strains.</title>
        <authorList>
            <person name="Xiao Z."/>
            <person name="Shen J."/>
        </authorList>
    </citation>
    <scope>NUCLEOTIDE SEQUENCE [LARGE SCALE GENOMIC DNA]</scope>
    <source>
        <strain evidence="2 4">DSM 17331</strain>
    </source>
</reference>
<comment type="caution">
    <text evidence="2">The sequence shown here is derived from an EMBL/GenBank/DDBJ whole genome shotgun (WGS) entry which is preliminary data.</text>
</comment>
<dbReference type="RefSeq" id="WP_181514436.1">
    <property type="nucleotide sequence ID" value="NZ_JABFUB010000014.1"/>
</dbReference>
<evidence type="ECO:0000313" key="3">
    <source>
        <dbReference type="EMBL" id="MCG6662880.1"/>
    </source>
</evidence>
<keyword evidence="5" id="KW-1185">Reference proteome</keyword>
<organism evidence="2 4">
    <name type="scientific">Billgrantia kenyensis</name>
    <dbReference type="NCBI Taxonomy" id="321266"/>
    <lineage>
        <taxon>Bacteria</taxon>
        <taxon>Pseudomonadati</taxon>
        <taxon>Pseudomonadota</taxon>
        <taxon>Gammaproteobacteria</taxon>
        <taxon>Oceanospirillales</taxon>
        <taxon>Halomonadaceae</taxon>
        <taxon>Billgrantia</taxon>
    </lineage>
</organism>
<dbReference type="EMBL" id="JACEFT010000008">
    <property type="protein sequence ID" value="MBA2778953.1"/>
    <property type="molecule type" value="Genomic_DNA"/>
</dbReference>
<evidence type="ECO:0000313" key="5">
    <source>
        <dbReference type="Proteomes" id="UP000814353"/>
    </source>
</evidence>
<evidence type="ECO:0000313" key="4">
    <source>
        <dbReference type="Proteomes" id="UP000518091"/>
    </source>
</evidence>
<gene>
    <name evidence="2" type="ORF">H1D44_08575</name>
    <name evidence="3" type="ORF">HOP48_15175</name>
</gene>
<reference evidence="3 5" key="1">
    <citation type="submission" date="2020-05" db="EMBL/GenBank/DDBJ databases">
        <title>Comparative genomic analysis of denitrifying bacteria from Halomonas genus.</title>
        <authorList>
            <person name="Wang L."/>
            <person name="Shao Z."/>
        </authorList>
    </citation>
    <scope>NUCLEOTIDE SEQUENCE [LARGE SCALE GENOMIC DNA]</scope>
    <source>
        <strain evidence="3 5">DSM 17331</strain>
    </source>
</reference>